<keyword evidence="4" id="KW-1185">Reference proteome</keyword>
<evidence type="ECO:0000256" key="1">
    <source>
        <dbReference type="SAM" id="Phobius"/>
    </source>
</evidence>
<accession>A0A1L3MX83</accession>
<dbReference type="KEGG" id="bwh:A9C19_04180"/>
<evidence type="ECO:0000313" key="4">
    <source>
        <dbReference type="Proteomes" id="UP000181936"/>
    </source>
</evidence>
<keyword evidence="1" id="KW-1133">Transmembrane helix</keyword>
<keyword evidence="1" id="KW-0472">Membrane</keyword>
<protein>
    <recommendedName>
        <fullName evidence="2">DUF4350 domain-containing protein</fullName>
    </recommendedName>
</protein>
<sequence length="370" mass="43001">MNKWVIIPVLFLIVLLSSYFIATGDPKTFPSYVTDSPTPTGTKAFFTYMQQEAEIVKDWNRPPNLLSANDNNEVLVMIEPFFTPTTEEMEAYIDYMEAGNTILLFSENPKGFFDIEVQYDASLLPDEKVKDHHGNFFRTELQSPITFLIKDTDQPLLFSDQEGVIAYKRQYGEGTLMVSNAPEWLVNGNILKEGNLSLITSLFNMAEGDVYYFDEYLHGEKNSAATTQVYPLWFLLILLQSAIVMVLFLWSKGKRFGPILVPREEMVRFSDERIAALSAWYIRSKNYHSSLVIQADYLKYLLQDKWGIRYSTPWTDIEEDLRRRMKSQKIDTHSFVMKLSAALERETLSKREYLEWSKIIDRLRKEVEKG</sequence>
<organism evidence="3 4">
    <name type="scientific">Bacillus weihaiensis</name>
    <dbReference type="NCBI Taxonomy" id="1547283"/>
    <lineage>
        <taxon>Bacteria</taxon>
        <taxon>Bacillati</taxon>
        <taxon>Bacillota</taxon>
        <taxon>Bacilli</taxon>
        <taxon>Bacillales</taxon>
        <taxon>Bacillaceae</taxon>
        <taxon>Bacillus</taxon>
    </lineage>
</organism>
<feature type="transmembrane region" description="Helical" evidence="1">
    <location>
        <begin position="230"/>
        <end position="250"/>
    </location>
</feature>
<keyword evidence="1" id="KW-0812">Transmembrane</keyword>
<proteinExistence type="predicted"/>
<dbReference type="Pfam" id="PF14258">
    <property type="entry name" value="DUF4350"/>
    <property type="match status" value="1"/>
</dbReference>
<dbReference type="InterPro" id="IPR025646">
    <property type="entry name" value="DUF4350"/>
</dbReference>
<evidence type="ECO:0000259" key="2">
    <source>
        <dbReference type="Pfam" id="PF14258"/>
    </source>
</evidence>
<dbReference type="Proteomes" id="UP000181936">
    <property type="component" value="Chromosome"/>
</dbReference>
<feature type="domain" description="DUF4350" evidence="2">
    <location>
        <begin position="35"/>
        <end position="202"/>
    </location>
</feature>
<dbReference type="STRING" id="1547283.A9C19_04180"/>
<dbReference type="EMBL" id="CP016020">
    <property type="protein sequence ID" value="APH06954.1"/>
    <property type="molecule type" value="Genomic_DNA"/>
</dbReference>
<gene>
    <name evidence="3" type="ORF">A9C19_04180</name>
</gene>
<evidence type="ECO:0000313" key="3">
    <source>
        <dbReference type="EMBL" id="APH06954.1"/>
    </source>
</evidence>
<name>A0A1L3MX83_9BACI</name>
<dbReference type="AlphaFoldDB" id="A0A1L3MX83"/>
<reference evidence="3 4" key="1">
    <citation type="journal article" date="2016" name="Sci. Rep.">
        <title>Complete genome sequence and transcriptomic analysis of a novel marine strain Bacillus weihaiensis reveals the mechanism of brown algae degradation.</title>
        <authorList>
            <person name="Zhu Y."/>
            <person name="Chen P."/>
            <person name="Bao Y."/>
            <person name="Men Y."/>
            <person name="Zeng Y."/>
            <person name="Yang J."/>
            <person name="Sun J."/>
            <person name="Sun Y."/>
        </authorList>
    </citation>
    <scope>NUCLEOTIDE SEQUENCE [LARGE SCALE GENOMIC DNA]</scope>
    <source>
        <strain evidence="3 4">Alg07</strain>
    </source>
</reference>